<evidence type="ECO:0000256" key="2">
    <source>
        <dbReference type="SAM" id="SignalP"/>
    </source>
</evidence>
<feature type="region of interest" description="Disordered" evidence="1">
    <location>
        <begin position="156"/>
        <end position="196"/>
    </location>
</feature>
<evidence type="ECO:0000256" key="1">
    <source>
        <dbReference type="SAM" id="MobiDB-lite"/>
    </source>
</evidence>
<dbReference type="OrthoDB" id="9792749at2"/>
<dbReference type="Pfam" id="PF05573">
    <property type="entry name" value="NosL"/>
    <property type="match status" value="1"/>
</dbReference>
<dbReference type="InterPro" id="IPR008719">
    <property type="entry name" value="N2O_reductase_NosL"/>
</dbReference>
<protein>
    <submittedName>
        <fullName evidence="3">Copper chaperone NosL</fullName>
    </submittedName>
</protein>
<gene>
    <name evidence="3" type="ORF">SAMN05192533_103180</name>
</gene>
<proteinExistence type="predicted"/>
<feature type="chain" id="PRO_5039191135" evidence="2">
    <location>
        <begin position="20"/>
        <end position="196"/>
    </location>
</feature>
<dbReference type="SUPFAM" id="SSF160387">
    <property type="entry name" value="NosL/MerB-like"/>
    <property type="match status" value="1"/>
</dbReference>
<dbReference type="AlphaFoldDB" id="A0A1H7YZQ9"/>
<dbReference type="PANTHER" id="PTHR41247">
    <property type="entry name" value="HTH-TYPE TRANSCRIPTIONAL REPRESSOR YCNK"/>
    <property type="match status" value="1"/>
</dbReference>
<dbReference type="Gene3D" id="3.30.70.2050">
    <property type="match status" value="1"/>
</dbReference>
<sequence length="196" mass="22435">MKRNRFNLFGLAIIILLLAACGNDEVQPVDINEATDTCEVCNMQVANDQHATQIVLENGKSMVFDDVGCMYEWISNNSDEKKTAFVRDYHDKEWILVDEATFVYNPSVKTPMAYNMISFKDTASAESFAAENEGSTVMTANELADHSWERNQEMMEKHKMEDHSHSHSEEMDENHNEESENHSDSHEANHDDESHE</sequence>
<evidence type="ECO:0000313" key="4">
    <source>
        <dbReference type="Proteomes" id="UP000198553"/>
    </source>
</evidence>
<evidence type="ECO:0000313" key="3">
    <source>
        <dbReference type="EMBL" id="SEM50727.1"/>
    </source>
</evidence>
<organism evidence="3 4">
    <name type="scientific">Mesobacillus persicus</name>
    <dbReference type="NCBI Taxonomy" id="930146"/>
    <lineage>
        <taxon>Bacteria</taxon>
        <taxon>Bacillati</taxon>
        <taxon>Bacillota</taxon>
        <taxon>Bacilli</taxon>
        <taxon>Bacillales</taxon>
        <taxon>Bacillaceae</taxon>
        <taxon>Mesobacillus</taxon>
    </lineage>
</organism>
<keyword evidence="4" id="KW-1185">Reference proteome</keyword>
<keyword evidence="2" id="KW-0732">Signal</keyword>
<feature type="signal peptide" evidence="2">
    <location>
        <begin position="1"/>
        <end position="19"/>
    </location>
</feature>
<dbReference type="STRING" id="930146.SAMN05192533_103180"/>
<dbReference type="EMBL" id="FOBW01000003">
    <property type="protein sequence ID" value="SEM50727.1"/>
    <property type="molecule type" value="Genomic_DNA"/>
</dbReference>
<accession>A0A1H7YZQ9</accession>
<dbReference type="PANTHER" id="PTHR41247:SF1">
    <property type="entry name" value="HTH-TYPE TRANSCRIPTIONAL REPRESSOR YCNK"/>
    <property type="match status" value="1"/>
</dbReference>
<dbReference type="Proteomes" id="UP000198553">
    <property type="component" value="Unassembled WGS sequence"/>
</dbReference>
<dbReference type="PROSITE" id="PS51257">
    <property type="entry name" value="PROKAR_LIPOPROTEIN"/>
    <property type="match status" value="1"/>
</dbReference>
<dbReference type="RefSeq" id="WP_090742274.1">
    <property type="nucleotide sequence ID" value="NZ_FOBW01000003.1"/>
</dbReference>
<reference evidence="4" key="1">
    <citation type="submission" date="2016-10" db="EMBL/GenBank/DDBJ databases">
        <authorList>
            <person name="Varghese N."/>
            <person name="Submissions S."/>
        </authorList>
    </citation>
    <scope>NUCLEOTIDE SEQUENCE [LARGE SCALE GENOMIC DNA]</scope>
    <source>
        <strain evidence="4">B48,IBRC-M 10115,DSM 25386,CECT 8001</strain>
    </source>
</reference>
<name>A0A1H7YZQ9_9BACI</name>